<dbReference type="AlphaFoldDB" id="A0A418W2S4"/>
<reference evidence="2 3" key="1">
    <citation type="submission" date="2018-09" db="EMBL/GenBank/DDBJ databases">
        <authorList>
            <person name="Zhu H."/>
        </authorList>
    </citation>
    <scope>NUCLEOTIDE SEQUENCE [LARGE SCALE GENOMIC DNA]</scope>
    <source>
        <strain evidence="2 3">K2W22B-5</strain>
    </source>
</reference>
<evidence type="ECO:0000313" key="3">
    <source>
        <dbReference type="Proteomes" id="UP000283458"/>
    </source>
</evidence>
<dbReference type="EMBL" id="QYUL01000001">
    <property type="protein sequence ID" value="RJF84330.1"/>
    <property type="molecule type" value="Genomic_DNA"/>
</dbReference>
<dbReference type="Proteomes" id="UP000283458">
    <property type="component" value="Unassembled WGS sequence"/>
</dbReference>
<keyword evidence="3" id="KW-1185">Reference proteome</keyword>
<dbReference type="InterPro" id="IPR011330">
    <property type="entry name" value="Glyco_hydro/deAcase_b/a-brl"/>
</dbReference>
<dbReference type="OrthoDB" id="9771584at2"/>
<dbReference type="SUPFAM" id="SSF88713">
    <property type="entry name" value="Glycoside hydrolase/deacetylase"/>
    <property type="match status" value="1"/>
</dbReference>
<accession>A0A418W2S4</accession>
<evidence type="ECO:0008006" key="4">
    <source>
        <dbReference type="Google" id="ProtNLM"/>
    </source>
</evidence>
<dbReference type="Gene3D" id="3.20.20.370">
    <property type="entry name" value="Glycoside hydrolase/deacetylase"/>
    <property type="match status" value="1"/>
</dbReference>
<proteinExistence type="predicted"/>
<evidence type="ECO:0000313" key="2">
    <source>
        <dbReference type="EMBL" id="RJF84330.1"/>
    </source>
</evidence>
<organism evidence="2 3">
    <name type="scientific">Azospirillum cavernae</name>
    <dbReference type="NCBI Taxonomy" id="2320860"/>
    <lineage>
        <taxon>Bacteria</taxon>
        <taxon>Pseudomonadati</taxon>
        <taxon>Pseudomonadota</taxon>
        <taxon>Alphaproteobacteria</taxon>
        <taxon>Rhodospirillales</taxon>
        <taxon>Azospirillaceae</taxon>
        <taxon>Azospirillum</taxon>
    </lineage>
</organism>
<sequence>MPPHASAATPNAGGGIGPPPSNARIVFPADSPPQLLVFIDAEEEFDWSKFAPDQTSVRNIAEQHRAQRVLERFGCVPTYLVDYPVAAQPEGRGPLRGLLADGRCQIGAQLHPWVTPPFVHPNITLSQTFAGNLAPELERAKLANLTAMIDEGFGVKPFAYRAGRYGFGPNTAGLLRSLGYRLDVSVLAGADFRRGGGPCFRGFGVAPYWLDADRELLEIPLTSDYVGGLSRCGDSLYALADSRLGRAVRIPAVLARTGLLNRVRLSPEGQSCREAMALTLALLARGVRLFSVSYHSSSLLPGGNPYVPTGREVDRLIGWLAEYLEFFLTVVGGRTVTPTEIHRQVQRLDSP</sequence>
<dbReference type="GO" id="GO:0005975">
    <property type="term" value="P:carbohydrate metabolic process"/>
    <property type="evidence" value="ECO:0007669"/>
    <property type="project" value="InterPro"/>
</dbReference>
<feature type="region of interest" description="Disordered" evidence="1">
    <location>
        <begin position="1"/>
        <end position="24"/>
    </location>
</feature>
<evidence type="ECO:0000256" key="1">
    <source>
        <dbReference type="SAM" id="MobiDB-lite"/>
    </source>
</evidence>
<protein>
    <recommendedName>
        <fullName evidence="4">WalW protein</fullName>
    </recommendedName>
</protein>
<comment type="caution">
    <text evidence="2">The sequence shown here is derived from an EMBL/GenBank/DDBJ whole genome shotgun (WGS) entry which is preliminary data.</text>
</comment>
<gene>
    <name evidence="2" type="ORF">D3877_07140</name>
</gene>
<name>A0A418W2S4_9PROT</name>
<dbReference type="RefSeq" id="WP_119829973.1">
    <property type="nucleotide sequence ID" value="NZ_QYUL01000001.1"/>
</dbReference>